<name>A0A517SSM3_9BACT</name>
<evidence type="ECO:0000313" key="2">
    <source>
        <dbReference type="EMBL" id="QDT59120.1"/>
    </source>
</evidence>
<proteinExistence type="predicted"/>
<dbReference type="AlphaFoldDB" id="A0A517SSM3"/>
<feature type="transmembrane region" description="Helical" evidence="1">
    <location>
        <begin position="214"/>
        <end position="234"/>
    </location>
</feature>
<sequence length="570" mass="61967">MNKRVQEVFLQPRPMRILFGGLMATAGLMIGGFFGVDLVHQSVVSSLQPEPIRYVDLVQQLGSQDDDAIQSLTKQPMVLHGVSYLDPVQRVIDREFNKDDDHIAELRKNQWLQLRRFWEEGITQVDLSPVDGKENPYGTLLRLSANPVHVKLANDQLAANGALTGVIRRYGPDEFFGDVVTYQRAGRLEFGPKQVQEVPAWTFVPVSSESRAEIGLVMFLLGGLLLAAGTAICASGGPNLFAWILTAPFALLSLVGYPLRYGRGTQLTRLAYIGASALLCVGGVGALLVLGNFGKASGVWSFQLLGFTMIFAGLAASIGAIAQKFAHNPLAAVELAYTPEYSSIDDIPRWDRSAVPEKGTEPKAREYRDDPLMAVASIPLTGKLKEQAWKLSEIGFSEAGSLQWQREEYLASASIQLGCQNVVVSEMEYDSANDQVSWQLISVLSSGKTIISLSDNFREPCTGNSDEALIQQIPAQDSAAMLTKHLERVVSEAEQQNATTVEFNLQEIRNVAHLSHRIMAGVRGTSGGKPVRVSAKSYGRFDYPPQPINTPVVAPVAPGAPMSTPANSAL</sequence>
<keyword evidence="3" id="KW-1185">Reference proteome</keyword>
<evidence type="ECO:0000256" key="1">
    <source>
        <dbReference type="SAM" id="Phobius"/>
    </source>
</evidence>
<keyword evidence="1" id="KW-0472">Membrane</keyword>
<evidence type="ECO:0000313" key="3">
    <source>
        <dbReference type="Proteomes" id="UP000315003"/>
    </source>
</evidence>
<gene>
    <name evidence="2" type="ORF">SV7mr_16270</name>
</gene>
<dbReference type="EMBL" id="CP036272">
    <property type="protein sequence ID" value="QDT59120.1"/>
    <property type="molecule type" value="Genomic_DNA"/>
</dbReference>
<keyword evidence="1" id="KW-0812">Transmembrane</keyword>
<feature type="transmembrane region" description="Helical" evidence="1">
    <location>
        <begin position="17"/>
        <end position="39"/>
    </location>
</feature>
<keyword evidence="1" id="KW-1133">Transmembrane helix</keyword>
<feature type="transmembrane region" description="Helical" evidence="1">
    <location>
        <begin position="240"/>
        <end position="259"/>
    </location>
</feature>
<feature type="transmembrane region" description="Helical" evidence="1">
    <location>
        <begin position="271"/>
        <end position="294"/>
    </location>
</feature>
<protein>
    <submittedName>
        <fullName evidence="2">Uncharacterized protein</fullName>
    </submittedName>
</protein>
<dbReference type="Proteomes" id="UP000315003">
    <property type="component" value="Chromosome"/>
</dbReference>
<accession>A0A517SSM3</accession>
<feature type="transmembrane region" description="Helical" evidence="1">
    <location>
        <begin position="300"/>
        <end position="322"/>
    </location>
</feature>
<organism evidence="2 3">
    <name type="scientific">Stieleria bergensis</name>
    <dbReference type="NCBI Taxonomy" id="2528025"/>
    <lineage>
        <taxon>Bacteria</taxon>
        <taxon>Pseudomonadati</taxon>
        <taxon>Planctomycetota</taxon>
        <taxon>Planctomycetia</taxon>
        <taxon>Pirellulales</taxon>
        <taxon>Pirellulaceae</taxon>
        <taxon>Stieleria</taxon>
    </lineage>
</organism>
<reference evidence="2 3" key="1">
    <citation type="submission" date="2019-02" db="EMBL/GenBank/DDBJ databases">
        <title>Deep-cultivation of Planctomycetes and their phenomic and genomic characterization uncovers novel biology.</title>
        <authorList>
            <person name="Wiegand S."/>
            <person name="Jogler M."/>
            <person name="Boedeker C."/>
            <person name="Pinto D."/>
            <person name="Vollmers J."/>
            <person name="Rivas-Marin E."/>
            <person name="Kohn T."/>
            <person name="Peeters S.H."/>
            <person name="Heuer A."/>
            <person name="Rast P."/>
            <person name="Oberbeckmann S."/>
            <person name="Bunk B."/>
            <person name="Jeske O."/>
            <person name="Meyerdierks A."/>
            <person name="Storesund J.E."/>
            <person name="Kallscheuer N."/>
            <person name="Luecker S."/>
            <person name="Lage O.M."/>
            <person name="Pohl T."/>
            <person name="Merkel B.J."/>
            <person name="Hornburger P."/>
            <person name="Mueller R.-W."/>
            <person name="Bruemmer F."/>
            <person name="Labrenz M."/>
            <person name="Spormann A.M."/>
            <person name="Op den Camp H."/>
            <person name="Overmann J."/>
            <person name="Amann R."/>
            <person name="Jetten M.S.M."/>
            <person name="Mascher T."/>
            <person name="Medema M.H."/>
            <person name="Devos D.P."/>
            <person name="Kaster A.-K."/>
            <person name="Ovreas L."/>
            <person name="Rohde M."/>
            <person name="Galperin M.Y."/>
            <person name="Jogler C."/>
        </authorList>
    </citation>
    <scope>NUCLEOTIDE SEQUENCE [LARGE SCALE GENOMIC DNA]</scope>
    <source>
        <strain evidence="2 3">SV_7m_r</strain>
    </source>
</reference>